<dbReference type="GO" id="GO:0035438">
    <property type="term" value="F:cyclic-di-GMP binding"/>
    <property type="evidence" value="ECO:0007669"/>
    <property type="project" value="InterPro"/>
</dbReference>
<dbReference type="PROSITE" id="PS50883">
    <property type="entry name" value="EAL"/>
    <property type="match status" value="1"/>
</dbReference>
<feature type="domain" description="EAL" evidence="2">
    <location>
        <begin position="1043"/>
        <end position="1292"/>
    </location>
</feature>
<gene>
    <name evidence="4" type="ORF">DEM34_01935</name>
</gene>
<evidence type="ECO:0000256" key="1">
    <source>
        <dbReference type="SAM" id="MobiDB-lite"/>
    </source>
</evidence>
<dbReference type="SUPFAM" id="SSF55073">
    <property type="entry name" value="Nucleotide cyclase"/>
    <property type="match status" value="1"/>
</dbReference>
<dbReference type="SUPFAM" id="SSF141371">
    <property type="entry name" value="PilZ domain-like"/>
    <property type="match status" value="1"/>
</dbReference>
<dbReference type="SMART" id="SM00267">
    <property type="entry name" value="GGDEF"/>
    <property type="match status" value="1"/>
</dbReference>
<feature type="compositionally biased region" description="Low complexity" evidence="1">
    <location>
        <begin position="369"/>
        <end position="395"/>
    </location>
</feature>
<dbReference type="NCBIfam" id="TIGR00254">
    <property type="entry name" value="GGDEF"/>
    <property type="match status" value="1"/>
</dbReference>
<dbReference type="Pfam" id="PF07238">
    <property type="entry name" value="PilZ"/>
    <property type="match status" value="1"/>
</dbReference>
<dbReference type="SUPFAM" id="SSF141868">
    <property type="entry name" value="EAL domain-like"/>
    <property type="match status" value="1"/>
</dbReference>
<dbReference type="Pfam" id="PF00563">
    <property type="entry name" value="EAL"/>
    <property type="match status" value="1"/>
</dbReference>
<comment type="caution">
    <text evidence="4">The sequence shown here is derived from an EMBL/GenBank/DDBJ whole genome shotgun (WGS) entry which is preliminary data.</text>
</comment>
<accession>A0A2U2N8V0</accession>
<evidence type="ECO:0008006" key="6">
    <source>
        <dbReference type="Google" id="ProtNLM"/>
    </source>
</evidence>
<evidence type="ECO:0000259" key="2">
    <source>
        <dbReference type="PROSITE" id="PS50883"/>
    </source>
</evidence>
<protein>
    <recommendedName>
        <fullName evidence="6">Diguanylate cyclase</fullName>
    </recommendedName>
</protein>
<feature type="domain" description="GGDEF" evidence="3">
    <location>
        <begin position="899"/>
        <end position="1032"/>
    </location>
</feature>
<dbReference type="Pfam" id="PF07793">
    <property type="entry name" value="DUF1631"/>
    <property type="match status" value="1"/>
</dbReference>
<dbReference type="SMART" id="SM00052">
    <property type="entry name" value="EAL"/>
    <property type="match status" value="1"/>
</dbReference>
<evidence type="ECO:0000313" key="4">
    <source>
        <dbReference type="EMBL" id="PWG65522.1"/>
    </source>
</evidence>
<dbReference type="PROSITE" id="PS50887">
    <property type="entry name" value="GGDEF"/>
    <property type="match status" value="1"/>
</dbReference>
<dbReference type="CDD" id="cd01949">
    <property type="entry name" value="GGDEF"/>
    <property type="match status" value="1"/>
</dbReference>
<feature type="region of interest" description="Disordered" evidence="1">
    <location>
        <begin position="418"/>
        <end position="443"/>
    </location>
</feature>
<dbReference type="InterPro" id="IPR012434">
    <property type="entry name" value="DUF1631"/>
</dbReference>
<keyword evidence="5" id="KW-1185">Reference proteome</keyword>
<feature type="region of interest" description="Disordered" evidence="1">
    <location>
        <begin position="335"/>
        <end position="403"/>
    </location>
</feature>
<dbReference type="InterPro" id="IPR009875">
    <property type="entry name" value="PilZ_domain"/>
</dbReference>
<dbReference type="InterPro" id="IPR001633">
    <property type="entry name" value="EAL_dom"/>
</dbReference>
<dbReference type="InterPro" id="IPR050706">
    <property type="entry name" value="Cyclic-di-GMP_PDE-like"/>
</dbReference>
<dbReference type="Gene3D" id="3.20.20.450">
    <property type="entry name" value="EAL domain"/>
    <property type="match status" value="1"/>
</dbReference>
<evidence type="ECO:0000313" key="5">
    <source>
        <dbReference type="Proteomes" id="UP000245474"/>
    </source>
</evidence>
<dbReference type="InterPro" id="IPR000160">
    <property type="entry name" value="GGDEF_dom"/>
</dbReference>
<feature type="compositionally biased region" description="Low complexity" evidence="1">
    <location>
        <begin position="423"/>
        <end position="443"/>
    </location>
</feature>
<dbReference type="Proteomes" id="UP000245474">
    <property type="component" value="Unassembled WGS sequence"/>
</dbReference>
<name>A0A2U2N8V0_9GAMM</name>
<sequence>MQGERRAFERHPVRWEAALAGPGGREQAVVIRDFCAGGFFLAAPDDGNVNWPEQGTQVEVRFHDPLSGADQRLSAQVARRRPAGVGLAFSRPRPDVVTVLQAVAEGQRDADHAGARTAPAAGVSRLTRDFLELARSELTRVCDATVEDFTAHVIDELFERSRRARDGGEQNAYFAGFRRLREIRGELPGRLRGAMLERLAPPSRPASAQERQATARHADELSLVDEREFEDWLSRAEVISRAESRFAAQLRTLNRRLTYIMGRRIDDERNPLGPTALCEALGEALPLGELDQRAADAVYEIFGRTVLGELGDCYATLNRTLRARGILPNLEEERPEIRSLGAGATRRERRPEPAAPTPRSDAGAESQSPEASAGPPTTATPAAPDHAAATVAANPRSAGGMPGAERVLGAYRRLQAAREETAASRTRAGAGDAAASASGQAQAADPIPAAAIMRAVEDLEQRLGGAPAAGERGTGLLAQVRESLGEGDRPLAPEAQEKVEVLDSWFGDVADNALNTDFLRDWSGRLAVLALKVELASGGFLKQERQPIHHLLDQLDRAGVALAAVHPAERESLRQNLDEVLQQALTESRERPEAIDEATRRIAEMTERPLGARAVNMQKVLQQCEGSQKLERAKRLVDRELDRRLARRQVAKLLADFIEGGWRNLLVLVVLRVGPKSDDWKRGLAVVDRLLVALGSGSTRARPIPEPEKVLAYIERQLTAFARYSPEMQKLVGEIRQQVRAVCRDGRLPRPLPMVRVETRSRDPEAEAGKVSPRWLGQAKLLAVGDWVFFAGRDGTPEPLRLQWVAEDQSRYVFVNRSGLKARDISLVELAQQLEAAAAGLAEDLDQPLTERQWQKKLQEMHDEMVRHATHDPLTGVLNRKAFLRELERLPARSGDRGRWHALIYLSLDGFKVINSTLGHEAGDRLLMEVAEQLRDAAGDEARIGRVGGDEFAVLLRDTTSAQAQVFAERQCRQLEERRFTQGTESLSVAASVGVLPFSQEGRVAGHLLRDADEACLAAKQAGGRQIHMITPDDRELAQLRGSMARAAKLDSALESGGLRLRCQRIDPLQNDAGLRAFYEVLIVLLDGDGEPLPPEEFITAAERFGRMTAVDRWVIRELLGWCASHPDVLRSIDGFTVNLSGPTLNDGSFARFIAEQLEQTGVPGDAVCFEVTETAAVQNLSRAADLIHEVKRLGCRFSLDDFGSGLSSYSYLKNLPVDYLKVDGQFIRTIDNDAADHAMVRSINELAHFLGKRTIAEYVENDDILAQVREIGLDFGQGYGISRPMPIDQLV</sequence>
<proteinExistence type="predicted"/>
<dbReference type="RefSeq" id="WP_109675687.1">
    <property type="nucleotide sequence ID" value="NZ_CP086615.1"/>
</dbReference>
<dbReference type="Gene3D" id="3.30.70.270">
    <property type="match status" value="1"/>
</dbReference>
<organism evidence="4 5">
    <name type="scientific">Sediminicurvatus halobius</name>
    <dbReference type="NCBI Taxonomy" id="2182432"/>
    <lineage>
        <taxon>Bacteria</taxon>
        <taxon>Pseudomonadati</taxon>
        <taxon>Pseudomonadota</taxon>
        <taxon>Gammaproteobacteria</taxon>
        <taxon>Chromatiales</taxon>
        <taxon>Ectothiorhodospiraceae</taxon>
        <taxon>Sediminicurvatus</taxon>
    </lineage>
</organism>
<dbReference type="InterPro" id="IPR043128">
    <property type="entry name" value="Rev_trsase/Diguanyl_cyclase"/>
</dbReference>
<reference evidence="4 5" key="1">
    <citation type="submission" date="2018-05" db="EMBL/GenBank/DDBJ databases">
        <title>Spiribacter halobius sp. nov., a moderately halophilic bacterium isolated from marine solar saltern.</title>
        <authorList>
            <person name="Zheng W.-S."/>
            <person name="Lu D.-C."/>
            <person name="Du Z.-J."/>
        </authorList>
    </citation>
    <scope>NUCLEOTIDE SEQUENCE [LARGE SCALE GENOMIC DNA]</scope>
    <source>
        <strain evidence="4 5">E85</strain>
    </source>
</reference>
<dbReference type="PANTHER" id="PTHR33121:SF23">
    <property type="entry name" value="CYCLIC DI-GMP PHOSPHODIESTERASE PDEB"/>
    <property type="match status" value="1"/>
</dbReference>
<dbReference type="EMBL" id="QFFI01000002">
    <property type="protein sequence ID" value="PWG65522.1"/>
    <property type="molecule type" value="Genomic_DNA"/>
</dbReference>
<dbReference type="InterPro" id="IPR035919">
    <property type="entry name" value="EAL_sf"/>
</dbReference>
<dbReference type="Pfam" id="PF00990">
    <property type="entry name" value="GGDEF"/>
    <property type="match status" value="1"/>
</dbReference>
<dbReference type="GO" id="GO:0071111">
    <property type="term" value="F:cyclic-guanylate-specific phosphodiesterase activity"/>
    <property type="evidence" value="ECO:0007669"/>
    <property type="project" value="InterPro"/>
</dbReference>
<dbReference type="PANTHER" id="PTHR33121">
    <property type="entry name" value="CYCLIC DI-GMP PHOSPHODIESTERASE PDEF"/>
    <property type="match status" value="1"/>
</dbReference>
<dbReference type="InterPro" id="IPR029787">
    <property type="entry name" value="Nucleotide_cyclase"/>
</dbReference>
<dbReference type="Gene3D" id="2.40.10.220">
    <property type="entry name" value="predicted glycosyltransferase like domains"/>
    <property type="match status" value="1"/>
</dbReference>
<evidence type="ECO:0000259" key="3">
    <source>
        <dbReference type="PROSITE" id="PS50887"/>
    </source>
</evidence>
<dbReference type="OrthoDB" id="9787514at2"/>
<dbReference type="CDD" id="cd01948">
    <property type="entry name" value="EAL"/>
    <property type="match status" value="1"/>
</dbReference>